<keyword evidence="4 9" id="KW-0808">Transferase</keyword>
<name>A0A3B1AJS9_9ZZZZ</name>
<sequence>MTIEIFMPALSPTMESGNLVSWLVKEGDPVESGTMLAEIETDKATMEYESIDDGIMGKIIVAEGAENVAVGELIAILLEEGEDASALENISPRKIDAPVEVKAEVVPVVVVATESVVVTGDRFFSSPLARRIAAQKSYDIADIKGSGPHGRVIKRDVESYKPLAKTAQAAPSLDGDAPYTEIKLSNMRKTIAKRLTESKQTVPHFYLGIDIELDNLMAARKELNSMSNSMSDDYKISVNDFIIRACALALKKVPAANVQFGGDVMRHYDRSDVSVAVAIEGGLVTPVIRGAEQKGLRQISEETKALAKKARDGKLMPEEYTGGTFSISNLGMMGIKQFQAVINPPQASILAVGGGEQRVVVKDGVMTPVMVMSVNLACDHRAIDGAVGAEFLGAIKTFLEHPSTMLL</sequence>
<comment type="similarity">
    <text evidence="2">Belongs to the 2-oxoacid dehydrogenase family.</text>
</comment>
<evidence type="ECO:0000256" key="5">
    <source>
        <dbReference type="ARBA" id="ARBA00022823"/>
    </source>
</evidence>
<dbReference type="Gene3D" id="4.10.320.10">
    <property type="entry name" value="E3-binding domain"/>
    <property type="match status" value="1"/>
</dbReference>
<keyword evidence="6 9" id="KW-0012">Acyltransferase</keyword>
<dbReference type="InterPro" id="IPR004167">
    <property type="entry name" value="PSBD"/>
</dbReference>
<accession>A0A3B1AJS9</accession>
<dbReference type="FunFam" id="2.40.50.100:FF:000010">
    <property type="entry name" value="Acetyltransferase component of pyruvate dehydrogenase complex"/>
    <property type="match status" value="1"/>
</dbReference>
<dbReference type="SUPFAM" id="SSF51230">
    <property type="entry name" value="Single hybrid motif"/>
    <property type="match status" value="1"/>
</dbReference>
<dbReference type="InterPro" id="IPR023213">
    <property type="entry name" value="CAT-like_dom_sf"/>
</dbReference>
<dbReference type="FunFam" id="3.30.559.10:FF:000003">
    <property type="entry name" value="Acetyltransferase component of pyruvate dehydrogenase complex"/>
    <property type="match status" value="1"/>
</dbReference>
<dbReference type="InterPro" id="IPR045257">
    <property type="entry name" value="E2/Pdx1"/>
</dbReference>
<dbReference type="GO" id="GO:0045254">
    <property type="term" value="C:pyruvate dehydrogenase complex"/>
    <property type="evidence" value="ECO:0007669"/>
    <property type="project" value="InterPro"/>
</dbReference>
<proteinExistence type="inferred from homology"/>
<dbReference type="Gene3D" id="2.40.50.100">
    <property type="match status" value="1"/>
</dbReference>
<dbReference type="InterPro" id="IPR000089">
    <property type="entry name" value="Biotin_lipoyl"/>
</dbReference>
<dbReference type="GO" id="GO:0004742">
    <property type="term" value="F:dihydrolipoyllysine-residue acetyltransferase activity"/>
    <property type="evidence" value="ECO:0007669"/>
    <property type="project" value="UniProtKB-EC"/>
</dbReference>
<dbReference type="PANTHER" id="PTHR23151">
    <property type="entry name" value="DIHYDROLIPOAMIDE ACETYL/SUCCINYL-TRANSFERASE-RELATED"/>
    <property type="match status" value="1"/>
</dbReference>
<dbReference type="PROSITE" id="PS50968">
    <property type="entry name" value="BIOTINYL_LIPOYL"/>
    <property type="match status" value="1"/>
</dbReference>
<feature type="domain" description="Peripheral subunit-binding (PSBD)" evidence="8">
    <location>
        <begin position="124"/>
        <end position="161"/>
    </location>
</feature>
<keyword evidence="5" id="KW-0450">Lipoyl</keyword>
<dbReference type="EC" id="2.3.1.12" evidence="3"/>
<dbReference type="Pfam" id="PF00364">
    <property type="entry name" value="Biotin_lipoyl"/>
    <property type="match status" value="1"/>
</dbReference>
<dbReference type="Gene3D" id="3.30.559.10">
    <property type="entry name" value="Chloramphenicol acetyltransferase-like domain"/>
    <property type="match status" value="1"/>
</dbReference>
<dbReference type="InterPro" id="IPR006257">
    <property type="entry name" value="LAT1"/>
</dbReference>
<feature type="domain" description="Lipoyl-binding" evidence="7">
    <location>
        <begin position="2"/>
        <end position="78"/>
    </location>
</feature>
<dbReference type="EMBL" id="UOFW01000154">
    <property type="protein sequence ID" value="VAX06109.1"/>
    <property type="molecule type" value="Genomic_DNA"/>
</dbReference>
<evidence type="ECO:0000256" key="2">
    <source>
        <dbReference type="ARBA" id="ARBA00007317"/>
    </source>
</evidence>
<dbReference type="PROSITE" id="PS51826">
    <property type="entry name" value="PSBD"/>
    <property type="match status" value="1"/>
</dbReference>
<dbReference type="Pfam" id="PF00198">
    <property type="entry name" value="2-oxoacid_dh"/>
    <property type="match status" value="1"/>
</dbReference>
<evidence type="ECO:0000256" key="4">
    <source>
        <dbReference type="ARBA" id="ARBA00022679"/>
    </source>
</evidence>
<dbReference type="PANTHER" id="PTHR23151:SF90">
    <property type="entry name" value="DIHYDROLIPOYLLYSINE-RESIDUE ACETYLTRANSFERASE COMPONENT OF PYRUVATE DEHYDROGENASE COMPLEX, MITOCHONDRIAL-RELATED"/>
    <property type="match status" value="1"/>
</dbReference>
<evidence type="ECO:0000256" key="3">
    <source>
        <dbReference type="ARBA" id="ARBA00013114"/>
    </source>
</evidence>
<dbReference type="InterPro" id="IPR001078">
    <property type="entry name" value="2-oxoacid_DH_actylTfrase"/>
</dbReference>
<dbReference type="InterPro" id="IPR036625">
    <property type="entry name" value="E3-bd_dom_sf"/>
</dbReference>
<evidence type="ECO:0000259" key="7">
    <source>
        <dbReference type="PROSITE" id="PS50968"/>
    </source>
</evidence>
<dbReference type="InterPro" id="IPR011053">
    <property type="entry name" value="Single_hybrid_motif"/>
</dbReference>
<comment type="cofactor">
    <cofactor evidence="1">
        <name>(R)-lipoate</name>
        <dbReference type="ChEBI" id="CHEBI:83088"/>
    </cofactor>
</comment>
<organism evidence="9">
    <name type="scientific">hydrothermal vent metagenome</name>
    <dbReference type="NCBI Taxonomy" id="652676"/>
    <lineage>
        <taxon>unclassified sequences</taxon>
        <taxon>metagenomes</taxon>
        <taxon>ecological metagenomes</taxon>
    </lineage>
</organism>
<dbReference type="AlphaFoldDB" id="A0A3B1AJS9"/>
<evidence type="ECO:0000256" key="6">
    <source>
        <dbReference type="ARBA" id="ARBA00023315"/>
    </source>
</evidence>
<gene>
    <name evidence="9" type="ORF">MNBD_ALPHA03-39</name>
</gene>
<dbReference type="Pfam" id="PF02817">
    <property type="entry name" value="E3_binding"/>
    <property type="match status" value="1"/>
</dbReference>
<dbReference type="NCBIfam" id="TIGR01349">
    <property type="entry name" value="PDHac_trf_mito"/>
    <property type="match status" value="1"/>
</dbReference>
<protein>
    <recommendedName>
        <fullName evidence="3">dihydrolipoyllysine-residue acetyltransferase</fullName>
        <ecNumber evidence="3">2.3.1.12</ecNumber>
    </recommendedName>
</protein>
<evidence type="ECO:0000259" key="8">
    <source>
        <dbReference type="PROSITE" id="PS51826"/>
    </source>
</evidence>
<reference evidence="9" key="1">
    <citation type="submission" date="2018-06" db="EMBL/GenBank/DDBJ databases">
        <authorList>
            <person name="Zhirakovskaya E."/>
        </authorList>
    </citation>
    <scope>NUCLEOTIDE SEQUENCE</scope>
</reference>
<evidence type="ECO:0000256" key="1">
    <source>
        <dbReference type="ARBA" id="ARBA00001938"/>
    </source>
</evidence>
<dbReference type="CDD" id="cd06849">
    <property type="entry name" value="lipoyl_domain"/>
    <property type="match status" value="1"/>
</dbReference>
<dbReference type="SUPFAM" id="SSF47005">
    <property type="entry name" value="Peripheral subunit-binding domain of 2-oxo acid dehydrogenase complex"/>
    <property type="match status" value="1"/>
</dbReference>
<dbReference type="GO" id="GO:0006086">
    <property type="term" value="P:pyruvate decarboxylation to acetyl-CoA"/>
    <property type="evidence" value="ECO:0007669"/>
    <property type="project" value="InterPro"/>
</dbReference>
<dbReference type="SUPFAM" id="SSF52777">
    <property type="entry name" value="CoA-dependent acyltransferases"/>
    <property type="match status" value="1"/>
</dbReference>
<evidence type="ECO:0000313" key="9">
    <source>
        <dbReference type="EMBL" id="VAX06109.1"/>
    </source>
</evidence>
<keyword evidence="9" id="KW-0670">Pyruvate</keyword>